<feature type="compositionally biased region" description="Polar residues" evidence="1">
    <location>
        <begin position="194"/>
        <end position="218"/>
    </location>
</feature>
<evidence type="ECO:0000256" key="1">
    <source>
        <dbReference type="SAM" id="MobiDB-lite"/>
    </source>
</evidence>
<dbReference type="EMBL" id="KZ857382">
    <property type="protein sequence ID" value="RDX55524.1"/>
    <property type="molecule type" value="Genomic_DNA"/>
</dbReference>
<feature type="compositionally biased region" description="Polar residues" evidence="1">
    <location>
        <begin position="410"/>
        <end position="422"/>
    </location>
</feature>
<evidence type="ECO:0000313" key="3">
    <source>
        <dbReference type="Proteomes" id="UP000256964"/>
    </source>
</evidence>
<accession>A0A371DSP3</accession>
<feature type="compositionally biased region" description="Low complexity" evidence="1">
    <location>
        <begin position="274"/>
        <end position="283"/>
    </location>
</feature>
<dbReference type="AlphaFoldDB" id="A0A371DSP3"/>
<gene>
    <name evidence="2" type="ORF">OH76DRAFT_1478161</name>
</gene>
<dbReference type="OrthoDB" id="3194584at2759"/>
<feature type="compositionally biased region" description="Acidic residues" evidence="1">
    <location>
        <begin position="245"/>
        <end position="272"/>
    </location>
</feature>
<dbReference type="Proteomes" id="UP000256964">
    <property type="component" value="Unassembled WGS sequence"/>
</dbReference>
<feature type="compositionally biased region" description="Low complexity" evidence="1">
    <location>
        <begin position="385"/>
        <end position="397"/>
    </location>
</feature>
<feature type="compositionally biased region" description="Basic residues" evidence="1">
    <location>
        <begin position="284"/>
        <end position="293"/>
    </location>
</feature>
<dbReference type="STRING" id="139420.A0A371DSP3"/>
<feature type="compositionally biased region" description="Acidic residues" evidence="1">
    <location>
        <begin position="441"/>
        <end position="455"/>
    </location>
</feature>
<proteinExistence type="predicted"/>
<protein>
    <submittedName>
        <fullName evidence="2">Uncharacterized protein</fullName>
    </submittedName>
</protein>
<evidence type="ECO:0000313" key="2">
    <source>
        <dbReference type="EMBL" id="RDX55524.1"/>
    </source>
</evidence>
<reference evidence="2 3" key="1">
    <citation type="journal article" date="2018" name="Biotechnol. Biofuels">
        <title>Integrative visual omics of the white-rot fungus Polyporus brumalis exposes the biotechnological potential of its oxidative enzymes for delignifying raw plant biomass.</title>
        <authorList>
            <person name="Miyauchi S."/>
            <person name="Rancon A."/>
            <person name="Drula E."/>
            <person name="Hage H."/>
            <person name="Chaduli D."/>
            <person name="Favel A."/>
            <person name="Grisel S."/>
            <person name="Henrissat B."/>
            <person name="Herpoel-Gimbert I."/>
            <person name="Ruiz-Duenas F.J."/>
            <person name="Chevret D."/>
            <person name="Hainaut M."/>
            <person name="Lin J."/>
            <person name="Wang M."/>
            <person name="Pangilinan J."/>
            <person name="Lipzen A."/>
            <person name="Lesage-Meessen L."/>
            <person name="Navarro D."/>
            <person name="Riley R."/>
            <person name="Grigoriev I.V."/>
            <person name="Zhou S."/>
            <person name="Raouche S."/>
            <person name="Rosso M.N."/>
        </authorList>
    </citation>
    <scope>NUCLEOTIDE SEQUENCE [LARGE SCALE GENOMIC DNA]</scope>
    <source>
        <strain evidence="2 3">BRFM 1820</strain>
    </source>
</reference>
<keyword evidence="3" id="KW-1185">Reference proteome</keyword>
<feature type="region of interest" description="Disordered" evidence="1">
    <location>
        <begin position="358"/>
        <end position="455"/>
    </location>
</feature>
<organism evidence="2 3">
    <name type="scientific">Lentinus brumalis</name>
    <dbReference type="NCBI Taxonomy" id="2498619"/>
    <lineage>
        <taxon>Eukaryota</taxon>
        <taxon>Fungi</taxon>
        <taxon>Dikarya</taxon>
        <taxon>Basidiomycota</taxon>
        <taxon>Agaricomycotina</taxon>
        <taxon>Agaricomycetes</taxon>
        <taxon>Polyporales</taxon>
        <taxon>Polyporaceae</taxon>
        <taxon>Lentinus</taxon>
    </lineage>
</organism>
<feature type="compositionally biased region" description="Basic and acidic residues" evidence="1">
    <location>
        <begin position="424"/>
        <end position="434"/>
    </location>
</feature>
<feature type="compositionally biased region" description="Polar residues" evidence="1">
    <location>
        <begin position="368"/>
        <end position="377"/>
    </location>
</feature>
<sequence>MNQNNFNHFNQLNAQGVPTMMNQPAFFSGQQAQGAPMQMQQLQQQNMGMQFAWPGWSPMMNGQQWPQPPPQGAMAQMPQFAQGPSQASVVDITAAVAAAVRPILQENKSTPAGSDPEDERTLIAALRRGHAEGLTTRQAIERLHNANNHTAASWKDYYLDHDKRIFPKVYGSASSTSSASHRDGRADLARSGQRGYSSGYHRSTGSEANTSRSLSSKKQNAELPAKTLAQAKKRRRAEERSESESSSEEEEDAEEEEGTEDEDSDQSSEDEANAGRTSRAAPPTRRRRARTTHGIRITEDDLRAMAKYKAERLHRWSDYPSKQGAWKEFSERPGNEKRTVNAWTCAARDHASKLENYLQQYLAEEQASDSGAESTPPQQDDSRTSSRASSRASSQQTETEETTSRKRPAGSSTRSDTGSIDSESAAKRAKHDEPAGLTQADCEEDEDDIVEVPRP</sequence>
<name>A0A371DSP3_9APHY</name>
<feature type="region of interest" description="Disordered" evidence="1">
    <location>
        <begin position="171"/>
        <end position="298"/>
    </location>
</feature>